<reference evidence="1 2" key="1">
    <citation type="submission" date="2017-08" db="EMBL/GenBank/DDBJ databases">
        <title>Infants hospitalized years apart are colonized by the same room-sourced microbial strains.</title>
        <authorList>
            <person name="Brooks B."/>
            <person name="Olm M.R."/>
            <person name="Firek B.A."/>
            <person name="Baker R."/>
            <person name="Thomas B.C."/>
            <person name="Morowitz M.J."/>
            <person name="Banfield J.F."/>
        </authorList>
    </citation>
    <scope>NUCLEOTIDE SEQUENCE [LARGE SCALE GENOMIC DNA]</scope>
    <source>
        <strain evidence="1">S2_003_000_R2_14</strain>
    </source>
</reference>
<dbReference type="EMBL" id="QFQP01000008">
    <property type="protein sequence ID" value="PZR13846.1"/>
    <property type="molecule type" value="Genomic_DNA"/>
</dbReference>
<gene>
    <name evidence="1" type="ORF">DI536_10935</name>
</gene>
<dbReference type="Gene3D" id="3.30.1370.130">
    <property type="match status" value="1"/>
</dbReference>
<evidence type="ECO:0000313" key="1">
    <source>
        <dbReference type="EMBL" id="PZR13846.1"/>
    </source>
</evidence>
<organism evidence="1 2">
    <name type="scientific">Archangium gephyra</name>
    <dbReference type="NCBI Taxonomy" id="48"/>
    <lineage>
        <taxon>Bacteria</taxon>
        <taxon>Pseudomonadati</taxon>
        <taxon>Myxococcota</taxon>
        <taxon>Myxococcia</taxon>
        <taxon>Myxococcales</taxon>
        <taxon>Cystobacterineae</taxon>
        <taxon>Archangiaceae</taxon>
        <taxon>Archangium</taxon>
    </lineage>
</organism>
<accession>A0A2W5TM28</accession>
<comment type="caution">
    <text evidence="1">The sequence shown here is derived from an EMBL/GenBank/DDBJ whole genome shotgun (WGS) entry which is preliminary data.</text>
</comment>
<evidence type="ECO:0008006" key="3">
    <source>
        <dbReference type="Google" id="ProtNLM"/>
    </source>
</evidence>
<sequence>MLLATLLSCSTFAETWKGRPVVYEETSIELGDVLRALADFGHVNVVLLVPANKRIEVAISGKPWDQAFDEIVVQEGLSSRREGDVLVVGTPELLKQRKGGRYTMKRVRLFASGARASDVSEAVARACNCKPGALEGGTPVTVTLRNAPADQIVALVKDASAATGGRPATRAPGCAAPQVAVEQLTASAVVVGTASPSAVIVDKAGNSFVVGLKDCVGDAKATVKRIVADEVSLSDGNDLIVGGGVLASDRSRTRPVQIDEAIALIDSFGVDTFRGHRKAIERKRALLVFLRDALQMEVIEEEVGRTADEQLWNVPSSLAAQVDAAIAAGATATGEKLKTAPDVPALRYAALYDVWSARELGADTTMDAALDAAIARFEEEVKGTLDIESLVQQKKISTLPQDAPPELQWLLVNTAKKPKFNKRVQALLKVYRGEG</sequence>
<evidence type="ECO:0000313" key="2">
    <source>
        <dbReference type="Proteomes" id="UP000249061"/>
    </source>
</evidence>
<protein>
    <recommendedName>
        <fullName evidence="3">Secretin/TonB short N-terminal domain-containing protein</fullName>
    </recommendedName>
</protein>
<proteinExistence type="predicted"/>
<name>A0A2W5TM28_9BACT</name>
<dbReference type="Proteomes" id="UP000249061">
    <property type="component" value="Unassembled WGS sequence"/>
</dbReference>
<dbReference type="AlphaFoldDB" id="A0A2W5TM28"/>